<protein>
    <recommendedName>
        <fullName evidence="3">HTH psq-type domain-containing protein</fullName>
    </recommendedName>
</protein>
<name>A0A2J6TJL8_9HELO</name>
<dbReference type="Proteomes" id="UP000235371">
    <property type="component" value="Unassembled WGS sequence"/>
</dbReference>
<proteinExistence type="predicted"/>
<dbReference type="RefSeq" id="XP_024740117.1">
    <property type="nucleotide sequence ID" value="XM_024874280.1"/>
</dbReference>
<evidence type="ECO:0008006" key="3">
    <source>
        <dbReference type="Google" id="ProtNLM"/>
    </source>
</evidence>
<evidence type="ECO:0000313" key="2">
    <source>
        <dbReference type="Proteomes" id="UP000235371"/>
    </source>
</evidence>
<dbReference type="GeneID" id="36582360"/>
<dbReference type="AlphaFoldDB" id="A0A2J6TJL8"/>
<evidence type="ECO:0000313" key="1">
    <source>
        <dbReference type="EMBL" id="PMD63213.1"/>
    </source>
</evidence>
<reference evidence="1 2" key="1">
    <citation type="submission" date="2016-04" db="EMBL/GenBank/DDBJ databases">
        <title>A degradative enzymes factory behind the ericoid mycorrhizal symbiosis.</title>
        <authorList>
            <consortium name="DOE Joint Genome Institute"/>
            <person name="Martino E."/>
            <person name="Morin E."/>
            <person name="Grelet G."/>
            <person name="Kuo A."/>
            <person name="Kohler A."/>
            <person name="Daghino S."/>
            <person name="Barry K."/>
            <person name="Choi C."/>
            <person name="Cichocki N."/>
            <person name="Clum A."/>
            <person name="Copeland A."/>
            <person name="Hainaut M."/>
            <person name="Haridas S."/>
            <person name="Labutti K."/>
            <person name="Lindquist E."/>
            <person name="Lipzen A."/>
            <person name="Khouja H.-R."/>
            <person name="Murat C."/>
            <person name="Ohm R."/>
            <person name="Olson A."/>
            <person name="Spatafora J."/>
            <person name="Veneault-Fourrey C."/>
            <person name="Henrissat B."/>
            <person name="Grigoriev I."/>
            <person name="Martin F."/>
            <person name="Perotto S."/>
        </authorList>
    </citation>
    <scope>NUCLEOTIDE SEQUENCE [LARGE SCALE GENOMIC DNA]</scope>
    <source>
        <strain evidence="1 2">E</strain>
    </source>
</reference>
<organism evidence="1 2">
    <name type="scientific">Hyaloscypha bicolor E</name>
    <dbReference type="NCBI Taxonomy" id="1095630"/>
    <lineage>
        <taxon>Eukaryota</taxon>
        <taxon>Fungi</taxon>
        <taxon>Dikarya</taxon>
        <taxon>Ascomycota</taxon>
        <taxon>Pezizomycotina</taxon>
        <taxon>Leotiomycetes</taxon>
        <taxon>Helotiales</taxon>
        <taxon>Hyaloscyphaceae</taxon>
        <taxon>Hyaloscypha</taxon>
        <taxon>Hyaloscypha bicolor</taxon>
    </lineage>
</organism>
<keyword evidence="2" id="KW-1185">Reference proteome</keyword>
<accession>A0A2J6TJL8</accession>
<dbReference type="EMBL" id="KZ613782">
    <property type="protein sequence ID" value="PMD63213.1"/>
    <property type="molecule type" value="Genomic_DNA"/>
</dbReference>
<dbReference type="InParanoid" id="A0A2J6TJL8"/>
<sequence>MPPKAEAIEERIAKASEAMDRDPRLKGTKAAAHFGAPYDRLMARQRGRPASNSRGGHNKKLSVLQDESLRDYLLILYTSGRSPNLEAI</sequence>
<dbReference type="OrthoDB" id="3552331at2759"/>
<gene>
    <name evidence="1" type="ORF">K444DRAFT_523356</name>
</gene>